<feature type="domain" description="N-acetyltransferase" evidence="3">
    <location>
        <begin position="12"/>
        <end position="167"/>
    </location>
</feature>
<proteinExistence type="predicted"/>
<evidence type="ECO:0000256" key="1">
    <source>
        <dbReference type="ARBA" id="ARBA00022679"/>
    </source>
</evidence>
<keyword evidence="5" id="KW-1185">Reference proteome</keyword>
<evidence type="ECO:0000259" key="3">
    <source>
        <dbReference type="PROSITE" id="PS51186"/>
    </source>
</evidence>
<evidence type="ECO:0000313" key="5">
    <source>
        <dbReference type="Proteomes" id="UP001207918"/>
    </source>
</evidence>
<dbReference type="RefSeq" id="WP_265765021.1">
    <property type="nucleotide sequence ID" value="NZ_JAGGJA010000003.1"/>
</dbReference>
<keyword evidence="1" id="KW-0808">Transferase</keyword>
<dbReference type="InterPro" id="IPR016181">
    <property type="entry name" value="Acyl_CoA_acyltransferase"/>
</dbReference>
<dbReference type="PROSITE" id="PS51186">
    <property type="entry name" value="GNAT"/>
    <property type="match status" value="1"/>
</dbReference>
<evidence type="ECO:0000313" key="4">
    <source>
        <dbReference type="EMBL" id="MCW9706317.1"/>
    </source>
</evidence>
<reference evidence="4 5" key="1">
    <citation type="submission" date="2021-03" db="EMBL/GenBank/DDBJ databases">
        <title>Aliifodinibius sp. nov., a new bacterium isolated from saline soil.</title>
        <authorList>
            <person name="Galisteo C."/>
            <person name="De La Haba R."/>
            <person name="Sanchez-Porro C."/>
            <person name="Ventosa A."/>
        </authorList>
    </citation>
    <scope>NUCLEOTIDE SEQUENCE [LARGE SCALE GENOMIC DNA]</scope>
    <source>
        <strain evidence="4 5">1BSP15-2V2</strain>
    </source>
</reference>
<dbReference type="Proteomes" id="UP001207918">
    <property type="component" value="Unassembled WGS sequence"/>
</dbReference>
<organism evidence="4 5">
    <name type="scientific">Fodinibius salsisoli</name>
    <dbReference type="NCBI Taxonomy" id="2820877"/>
    <lineage>
        <taxon>Bacteria</taxon>
        <taxon>Pseudomonadati</taxon>
        <taxon>Balneolota</taxon>
        <taxon>Balneolia</taxon>
        <taxon>Balneolales</taxon>
        <taxon>Balneolaceae</taxon>
        <taxon>Fodinibius</taxon>
    </lineage>
</organism>
<comment type="caution">
    <text evidence="4">The sequence shown here is derived from an EMBL/GenBank/DDBJ whole genome shotgun (WGS) entry which is preliminary data.</text>
</comment>
<keyword evidence="2" id="KW-0012">Acyltransferase</keyword>
<dbReference type="InterPro" id="IPR000182">
    <property type="entry name" value="GNAT_dom"/>
</dbReference>
<dbReference type="InterPro" id="IPR051016">
    <property type="entry name" value="Diverse_Substrate_AcTransf"/>
</dbReference>
<dbReference type="PANTHER" id="PTHR10545:SF29">
    <property type="entry name" value="GH14572P-RELATED"/>
    <property type="match status" value="1"/>
</dbReference>
<protein>
    <submittedName>
        <fullName evidence="4">GNAT family N-acetyltransferase</fullName>
    </submittedName>
</protein>
<dbReference type="CDD" id="cd04301">
    <property type="entry name" value="NAT_SF"/>
    <property type="match status" value="1"/>
</dbReference>
<dbReference type="PANTHER" id="PTHR10545">
    <property type="entry name" value="DIAMINE N-ACETYLTRANSFERASE"/>
    <property type="match status" value="1"/>
</dbReference>
<gene>
    <name evidence="4" type="ORF">J6I44_05605</name>
</gene>
<accession>A0ABT3PK88</accession>
<dbReference type="EMBL" id="JAGGJA010000003">
    <property type="protein sequence ID" value="MCW9706317.1"/>
    <property type="molecule type" value="Genomic_DNA"/>
</dbReference>
<dbReference type="SUPFAM" id="SSF55729">
    <property type="entry name" value="Acyl-CoA N-acyltransferases (Nat)"/>
    <property type="match status" value="1"/>
</dbReference>
<dbReference type="Pfam" id="PF00583">
    <property type="entry name" value="Acetyltransf_1"/>
    <property type="match status" value="1"/>
</dbReference>
<dbReference type="Gene3D" id="3.40.630.30">
    <property type="match status" value="1"/>
</dbReference>
<sequence>MPQQISTDIPNCHLQFAQEEDIPLILGFIRSLAEYEKMADEVVATEKLLKEKLFGEQQYAEVLLAFYDEEAVGFALFFHSFSTFEGRPGIYLEDLFVKPEFRGKGIGTALLKSLAQLTIERDCARLEWSVLNWNTPAIDFYDSLDAKPLDEWTTYRLTGEALQKLASF</sequence>
<name>A0ABT3PK88_9BACT</name>
<evidence type="ECO:0000256" key="2">
    <source>
        <dbReference type="ARBA" id="ARBA00023315"/>
    </source>
</evidence>